<dbReference type="GeneID" id="20201911"/>
<evidence type="ECO:0000313" key="4">
    <source>
        <dbReference type="Proteomes" id="UP000015101"/>
    </source>
</evidence>
<dbReference type="HOGENOM" id="CLU_2199756_0_0_1"/>
<feature type="region of interest" description="Disordered" evidence="1">
    <location>
        <begin position="1"/>
        <end position="58"/>
    </location>
</feature>
<dbReference type="CTD" id="20201911"/>
<gene>
    <name evidence="3" type="primary">20201911</name>
    <name evidence="2" type="ORF">HELRODRAFT_167363</name>
</gene>
<dbReference type="RefSeq" id="XP_009011128.1">
    <property type="nucleotide sequence ID" value="XM_009012880.1"/>
</dbReference>
<dbReference type="AlphaFoldDB" id="T1EZB1"/>
<feature type="compositionally biased region" description="Low complexity" evidence="1">
    <location>
        <begin position="1"/>
        <end position="13"/>
    </location>
</feature>
<dbReference type="KEGG" id="hro:HELRODRAFT_167363"/>
<name>T1EZB1_HELRO</name>
<dbReference type="InParanoid" id="T1EZB1"/>
<accession>T1EZB1</accession>
<reference evidence="2 4" key="2">
    <citation type="journal article" date="2013" name="Nature">
        <title>Insights into bilaterian evolution from three spiralian genomes.</title>
        <authorList>
            <person name="Simakov O."/>
            <person name="Marletaz F."/>
            <person name="Cho S.J."/>
            <person name="Edsinger-Gonzales E."/>
            <person name="Havlak P."/>
            <person name="Hellsten U."/>
            <person name="Kuo D.H."/>
            <person name="Larsson T."/>
            <person name="Lv J."/>
            <person name="Arendt D."/>
            <person name="Savage R."/>
            <person name="Osoegawa K."/>
            <person name="de Jong P."/>
            <person name="Grimwood J."/>
            <person name="Chapman J.A."/>
            <person name="Shapiro H."/>
            <person name="Aerts A."/>
            <person name="Otillar R.P."/>
            <person name="Terry A.Y."/>
            <person name="Boore J.L."/>
            <person name="Grigoriev I.V."/>
            <person name="Lindberg D.R."/>
            <person name="Seaver E.C."/>
            <person name="Weisblat D.A."/>
            <person name="Putnam N.H."/>
            <person name="Rokhsar D.S."/>
        </authorList>
    </citation>
    <scope>NUCLEOTIDE SEQUENCE</scope>
</reference>
<reference evidence="3" key="3">
    <citation type="submission" date="2015-06" db="UniProtKB">
        <authorList>
            <consortium name="EnsemblMetazoa"/>
        </authorList>
    </citation>
    <scope>IDENTIFICATION</scope>
</reference>
<proteinExistence type="predicted"/>
<evidence type="ECO:0000313" key="3">
    <source>
        <dbReference type="EnsemblMetazoa" id="HelroP167363"/>
    </source>
</evidence>
<protein>
    <submittedName>
        <fullName evidence="2 3">Uncharacterized protein</fullName>
    </submittedName>
</protein>
<dbReference type="Proteomes" id="UP000015101">
    <property type="component" value="Unassembled WGS sequence"/>
</dbReference>
<evidence type="ECO:0000313" key="2">
    <source>
        <dbReference type="EMBL" id="ESO10859.1"/>
    </source>
</evidence>
<dbReference type="EMBL" id="AMQM01002765">
    <property type="status" value="NOT_ANNOTATED_CDS"/>
    <property type="molecule type" value="Genomic_DNA"/>
</dbReference>
<dbReference type="EnsemblMetazoa" id="HelroT167363">
    <property type="protein sequence ID" value="HelroP167363"/>
    <property type="gene ID" value="HelroG167363"/>
</dbReference>
<dbReference type="EMBL" id="KB095858">
    <property type="protein sequence ID" value="ESO10859.1"/>
    <property type="molecule type" value="Genomic_DNA"/>
</dbReference>
<evidence type="ECO:0000256" key="1">
    <source>
        <dbReference type="SAM" id="MobiDB-lite"/>
    </source>
</evidence>
<feature type="compositionally biased region" description="Low complexity" evidence="1">
    <location>
        <begin position="21"/>
        <end position="30"/>
    </location>
</feature>
<sequence>MANNANNSSNNDDNNNHDSNDNMADSNNNNRINIVDNHIEDNPHCQLNEMSPNREESANVSSELLTTLLTVDWSISLDSYAFYNKLEQDVFSGGSRREVREYLPHTGH</sequence>
<keyword evidence="4" id="KW-1185">Reference proteome</keyword>
<reference evidence="4" key="1">
    <citation type="submission" date="2012-12" db="EMBL/GenBank/DDBJ databases">
        <authorList>
            <person name="Hellsten U."/>
            <person name="Grimwood J."/>
            <person name="Chapman J.A."/>
            <person name="Shapiro H."/>
            <person name="Aerts A."/>
            <person name="Otillar R.P."/>
            <person name="Terry A.Y."/>
            <person name="Boore J.L."/>
            <person name="Simakov O."/>
            <person name="Marletaz F."/>
            <person name="Cho S.-J."/>
            <person name="Edsinger-Gonzales E."/>
            <person name="Havlak P."/>
            <person name="Kuo D.-H."/>
            <person name="Larsson T."/>
            <person name="Lv J."/>
            <person name="Arendt D."/>
            <person name="Savage R."/>
            <person name="Osoegawa K."/>
            <person name="de Jong P."/>
            <person name="Lindberg D.R."/>
            <person name="Seaver E.C."/>
            <person name="Weisblat D.A."/>
            <person name="Putnam N.H."/>
            <person name="Grigoriev I.V."/>
            <person name="Rokhsar D.S."/>
        </authorList>
    </citation>
    <scope>NUCLEOTIDE SEQUENCE</scope>
</reference>
<organism evidence="3 4">
    <name type="scientific">Helobdella robusta</name>
    <name type="common">Californian leech</name>
    <dbReference type="NCBI Taxonomy" id="6412"/>
    <lineage>
        <taxon>Eukaryota</taxon>
        <taxon>Metazoa</taxon>
        <taxon>Spiralia</taxon>
        <taxon>Lophotrochozoa</taxon>
        <taxon>Annelida</taxon>
        <taxon>Clitellata</taxon>
        <taxon>Hirudinea</taxon>
        <taxon>Rhynchobdellida</taxon>
        <taxon>Glossiphoniidae</taxon>
        <taxon>Helobdella</taxon>
    </lineage>
</organism>